<dbReference type="KEGG" id="cpoi:OE229_05850"/>
<dbReference type="Gene3D" id="3.60.40.10">
    <property type="entry name" value="PPM-type phosphatase domain"/>
    <property type="match status" value="1"/>
</dbReference>
<dbReference type="InterPro" id="IPR003018">
    <property type="entry name" value="GAF"/>
</dbReference>
<keyword evidence="1" id="KW-0378">Hydrolase</keyword>
<dbReference type="Gene3D" id="3.30.450.40">
    <property type="match status" value="1"/>
</dbReference>
<evidence type="ECO:0000259" key="2">
    <source>
        <dbReference type="SMART" id="SM00065"/>
    </source>
</evidence>
<protein>
    <submittedName>
        <fullName evidence="4">SpoIIE family protein phosphatase</fullName>
    </submittedName>
</protein>
<sequence>MQPETATSVPAPTGVDAVRRAALIAALDLVDGGVEERFERITRIARETRGVSGSFLNLAGETTLTIKSQQSDAAFGPVIPLQDTFCGRTLGQQGPVVVPDARVDARYADLPMVVGDPNVRFYAGVGLRAGDDDLKIGTLCLIDPEPRTLDAGELELLQELGIWAERELLAGADEDRLRTVLRGLQPAEVQVPGYRITGMSIPHGLVSGDFHDWHRSGEDSIHLTVSDVMGKGMSAGLLAANIRGGLLARGDQDPGTAVAELEAQVAPELSRAESFATMFHGRLTPSTGRLDFADAGHGLVLQLRDDGAERILRSSDLPIGLHPAGMPRAAGSLVLRPGDVLIVVTDGALELWDSTLAALSELGALYRESPDVETFLQRVRARVAEHDPGDDLTVVVVARDAVEALEA</sequence>
<dbReference type="SUPFAM" id="SSF55781">
    <property type="entry name" value="GAF domain-like"/>
    <property type="match status" value="1"/>
</dbReference>
<dbReference type="PANTHER" id="PTHR43156">
    <property type="entry name" value="STAGE II SPORULATION PROTEIN E-RELATED"/>
    <property type="match status" value="1"/>
</dbReference>
<dbReference type="GO" id="GO:0016791">
    <property type="term" value="F:phosphatase activity"/>
    <property type="evidence" value="ECO:0007669"/>
    <property type="project" value="TreeGrafter"/>
</dbReference>
<reference evidence="4" key="1">
    <citation type="submission" date="2022-09" db="EMBL/GenBank/DDBJ databases">
        <title>Taxonomy of Curtobacterium flaccumfaciens.</title>
        <authorList>
            <person name="Osdaghi E."/>
            <person name="Taghavi S.M."/>
            <person name="Hamidizade M."/>
            <person name="Abachi H."/>
            <person name="Fazliarab A."/>
            <person name="Baeyen S."/>
            <person name="Portier P."/>
            <person name="Van Vaerenbergh J."/>
            <person name="Jacques M.-A."/>
        </authorList>
    </citation>
    <scope>NUCLEOTIDE SEQUENCE</scope>
    <source>
        <strain evidence="4">AGQB46</strain>
    </source>
</reference>
<dbReference type="InterPro" id="IPR036457">
    <property type="entry name" value="PPM-type-like_dom_sf"/>
</dbReference>
<dbReference type="InterPro" id="IPR052016">
    <property type="entry name" value="Bact_Sigma-Reg"/>
</dbReference>
<evidence type="ECO:0000259" key="3">
    <source>
        <dbReference type="SMART" id="SM00331"/>
    </source>
</evidence>
<dbReference type="EMBL" id="CP106879">
    <property type="protein sequence ID" value="UYC81987.1"/>
    <property type="molecule type" value="Genomic_DNA"/>
</dbReference>
<evidence type="ECO:0000256" key="1">
    <source>
        <dbReference type="ARBA" id="ARBA00022801"/>
    </source>
</evidence>
<dbReference type="RefSeq" id="WP_262136915.1">
    <property type="nucleotide sequence ID" value="NZ_CP106879.1"/>
</dbReference>
<feature type="domain" description="GAF" evidence="2">
    <location>
        <begin position="33"/>
        <end position="178"/>
    </location>
</feature>
<dbReference type="Pfam" id="PF01590">
    <property type="entry name" value="GAF"/>
    <property type="match status" value="1"/>
</dbReference>
<organism evidence="4 5">
    <name type="scientific">Curtobacterium poinsettiae</name>
    <dbReference type="NCBI Taxonomy" id="159612"/>
    <lineage>
        <taxon>Bacteria</taxon>
        <taxon>Bacillati</taxon>
        <taxon>Actinomycetota</taxon>
        <taxon>Actinomycetes</taxon>
        <taxon>Micrococcales</taxon>
        <taxon>Microbacteriaceae</taxon>
        <taxon>Curtobacterium</taxon>
    </lineage>
</organism>
<dbReference type="AlphaFoldDB" id="A0A9Q9PB53"/>
<feature type="domain" description="PPM-type phosphatase" evidence="3">
    <location>
        <begin position="191"/>
        <end position="399"/>
    </location>
</feature>
<evidence type="ECO:0000313" key="5">
    <source>
        <dbReference type="Proteomes" id="UP001062223"/>
    </source>
</evidence>
<proteinExistence type="predicted"/>
<accession>A0A9Q9PB53</accession>
<dbReference type="SMART" id="SM00331">
    <property type="entry name" value="PP2C_SIG"/>
    <property type="match status" value="1"/>
</dbReference>
<dbReference type="InterPro" id="IPR001932">
    <property type="entry name" value="PPM-type_phosphatase-like_dom"/>
</dbReference>
<name>A0A9Q9PB53_9MICO</name>
<dbReference type="Pfam" id="PF07228">
    <property type="entry name" value="SpoIIE"/>
    <property type="match status" value="1"/>
</dbReference>
<dbReference type="SMART" id="SM00065">
    <property type="entry name" value="GAF"/>
    <property type="match status" value="1"/>
</dbReference>
<dbReference type="InterPro" id="IPR029016">
    <property type="entry name" value="GAF-like_dom_sf"/>
</dbReference>
<dbReference type="PANTHER" id="PTHR43156:SF2">
    <property type="entry name" value="STAGE II SPORULATION PROTEIN E"/>
    <property type="match status" value="1"/>
</dbReference>
<evidence type="ECO:0000313" key="4">
    <source>
        <dbReference type="EMBL" id="UYC81987.1"/>
    </source>
</evidence>
<dbReference type="Proteomes" id="UP001062223">
    <property type="component" value="Chromosome"/>
</dbReference>
<dbReference type="SUPFAM" id="SSF81606">
    <property type="entry name" value="PP2C-like"/>
    <property type="match status" value="1"/>
</dbReference>
<gene>
    <name evidence="4" type="ORF">OE229_05850</name>
</gene>